<keyword evidence="1" id="KW-1133">Transmembrane helix</keyword>
<protein>
    <submittedName>
        <fullName evidence="2">Uncharacterized protein</fullName>
    </submittedName>
</protein>
<feature type="transmembrane region" description="Helical" evidence="1">
    <location>
        <begin position="12"/>
        <end position="34"/>
    </location>
</feature>
<name>A0A6C0DNR9_9ZZZZ</name>
<proteinExistence type="predicted"/>
<organism evidence="2">
    <name type="scientific">viral metagenome</name>
    <dbReference type="NCBI Taxonomy" id="1070528"/>
    <lineage>
        <taxon>unclassified sequences</taxon>
        <taxon>metagenomes</taxon>
        <taxon>organismal metagenomes</taxon>
    </lineage>
</organism>
<accession>A0A6C0DNR9</accession>
<reference evidence="2" key="1">
    <citation type="journal article" date="2020" name="Nature">
        <title>Giant virus diversity and host interactions through global metagenomics.</title>
        <authorList>
            <person name="Schulz F."/>
            <person name="Roux S."/>
            <person name="Paez-Espino D."/>
            <person name="Jungbluth S."/>
            <person name="Walsh D.A."/>
            <person name="Denef V.J."/>
            <person name="McMahon K.D."/>
            <person name="Konstantinidis K.T."/>
            <person name="Eloe-Fadrosh E.A."/>
            <person name="Kyrpides N.C."/>
            <person name="Woyke T."/>
        </authorList>
    </citation>
    <scope>NUCLEOTIDE SEQUENCE</scope>
    <source>
        <strain evidence="2">GVMAG-M-3300023174-24</strain>
    </source>
</reference>
<evidence type="ECO:0000313" key="2">
    <source>
        <dbReference type="EMBL" id="QHT17529.1"/>
    </source>
</evidence>
<keyword evidence="1" id="KW-0472">Membrane</keyword>
<keyword evidence="1" id="KW-0812">Transmembrane</keyword>
<sequence>MPGILSAVSNVIFKASIASPLPPFCFLFCFFPFFPNK</sequence>
<evidence type="ECO:0000256" key="1">
    <source>
        <dbReference type="SAM" id="Phobius"/>
    </source>
</evidence>
<dbReference type="EMBL" id="MN739641">
    <property type="protein sequence ID" value="QHT17529.1"/>
    <property type="molecule type" value="Genomic_DNA"/>
</dbReference>
<dbReference type="AlphaFoldDB" id="A0A6C0DNR9"/>